<evidence type="ECO:0008006" key="5">
    <source>
        <dbReference type="Google" id="ProtNLM"/>
    </source>
</evidence>
<sequence>MSFFRRSEDNGRVAAKYGAKFDAGSTVRARDTSTQPVETSVPAASTETADYEAFGLALEENKQSSEELVASLSIVQDRVSTLLTAHSRSLNEVGTLRVECARLGSLLDYEGTTRRKLDQDNGRLASENKEVRADNAQLRVEIDSVRQEYVKLQALHGVTCEELTIIETRLADAERELSDRSGQFDEATAMVKRTQQELESRSRELATLREKLDVETTAHQLLAETSRRENAAQSREITRLNEEKNQLKNTLSQQEVLLRSLQASTAGLRQEIAVLEEKNRHLEEELEGLQNSTALQIAHMNTRQEALGSKAELAEKLLATANGRNRMTDEELRTTRAELKRLKSDLQSITSRSERLAEELSRARASGAESENGRRNLAAQNNELALKLRELEGLRNQRERDWEGTRRDLETRAESDRHEIGQLRTSLEIAKAEIRQLRTERAILNGQLEAARGERPGSASLRQDDELEQSLQAARVGQPVIDISERSLRGRAPASADGIGDRLQTMDVSELPPAE</sequence>
<feature type="coiled-coil region" evidence="1">
    <location>
        <begin position="128"/>
        <end position="155"/>
    </location>
</feature>
<feature type="coiled-coil region" evidence="1">
    <location>
        <begin position="191"/>
        <end position="292"/>
    </location>
</feature>
<protein>
    <recommendedName>
        <fullName evidence="5">Crescentin</fullName>
    </recommendedName>
</protein>
<gene>
    <name evidence="3" type="ORF">ACFQ33_01830</name>
</gene>
<organism evidence="3 4">
    <name type="scientific">Mycoplana ramosa</name>
    <name type="common">Mycoplana bullata</name>
    <dbReference type="NCBI Taxonomy" id="40837"/>
    <lineage>
        <taxon>Bacteria</taxon>
        <taxon>Pseudomonadati</taxon>
        <taxon>Pseudomonadota</taxon>
        <taxon>Alphaproteobacteria</taxon>
        <taxon>Hyphomicrobiales</taxon>
        <taxon>Rhizobiaceae</taxon>
        <taxon>Mycoplana</taxon>
    </lineage>
</organism>
<keyword evidence="1" id="KW-0175">Coiled coil</keyword>
<evidence type="ECO:0000256" key="2">
    <source>
        <dbReference type="SAM" id="MobiDB-lite"/>
    </source>
</evidence>
<proteinExistence type="predicted"/>
<feature type="region of interest" description="Disordered" evidence="2">
    <location>
        <begin position="23"/>
        <end position="44"/>
    </location>
</feature>
<name>A0ABW3YTB6_MYCRA</name>
<feature type="coiled-coil region" evidence="1">
    <location>
        <begin position="325"/>
        <end position="454"/>
    </location>
</feature>
<dbReference type="EMBL" id="JBHTNF010000001">
    <property type="protein sequence ID" value="MFD1326640.1"/>
    <property type="molecule type" value="Genomic_DNA"/>
</dbReference>
<feature type="compositionally biased region" description="Polar residues" evidence="2">
    <location>
        <begin position="32"/>
        <end position="44"/>
    </location>
</feature>
<reference evidence="4" key="1">
    <citation type="journal article" date="2019" name="Int. J. Syst. Evol. Microbiol.">
        <title>The Global Catalogue of Microorganisms (GCM) 10K type strain sequencing project: providing services to taxonomists for standard genome sequencing and annotation.</title>
        <authorList>
            <consortium name="The Broad Institute Genomics Platform"/>
            <consortium name="The Broad Institute Genome Sequencing Center for Infectious Disease"/>
            <person name="Wu L."/>
            <person name="Ma J."/>
        </authorList>
    </citation>
    <scope>NUCLEOTIDE SEQUENCE [LARGE SCALE GENOMIC DNA]</scope>
    <source>
        <strain evidence="4">CCUG 55609</strain>
    </source>
</reference>
<comment type="caution">
    <text evidence="3">The sequence shown here is derived from an EMBL/GenBank/DDBJ whole genome shotgun (WGS) entry which is preliminary data.</text>
</comment>
<accession>A0ABW3YTB6</accession>
<dbReference type="RefSeq" id="WP_374838189.1">
    <property type="nucleotide sequence ID" value="NZ_JBHEEW010000006.1"/>
</dbReference>
<keyword evidence="4" id="KW-1185">Reference proteome</keyword>
<evidence type="ECO:0000313" key="3">
    <source>
        <dbReference type="EMBL" id="MFD1326640.1"/>
    </source>
</evidence>
<dbReference type="Proteomes" id="UP001597173">
    <property type="component" value="Unassembled WGS sequence"/>
</dbReference>
<feature type="region of interest" description="Disordered" evidence="2">
    <location>
        <begin position="486"/>
        <end position="515"/>
    </location>
</feature>
<evidence type="ECO:0000313" key="4">
    <source>
        <dbReference type="Proteomes" id="UP001597173"/>
    </source>
</evidence>
<evidence type="ECO:0000256" key="1">
    <source>
        <dbReference type="SAM" id="Coils"/>
    </source>
</evidence>